<dbReference type="AlphaFoldDB" id="A0A0Q9YS05"/>
<feature type="compositionally biased region" description="Low complexity" evidence="1">
    <location>
        <begin position="72"/>
        <end position="82"/>
    </location>
</feature>
<evidence type="ECO:0000256" key="1">
    <source>
        <dbReference type="SAM" id="MobiDB-lite"/>
    </source>
</evidence>
<evidence type="ECO:0000256" key="2">
    <source>
        <dbReference type="SAM" id="SignalP"/>
    </source>
</evidence>
<dbReference type="Proteomes" id="UP000051497">
    <property type="component" value="Unassembled WGS sequence"/>
</dbReference>
<dbReference type="EMBL" id="LKAJ02000002">
    <property type="protein sequence ID" value="MCS5712794.1"/>
    <property type="molecule type" value="Genomic_DNA"/>
</dbReference>
<evidence type="ECO:0000313" key="5">
    <source>
        <dbReference type="Proteomes" id="UP000051497"/>
    </source>
</evidence>
<dbReference type="OrthoDB" id="7022621at2"/>
<keyword evidence="5" id="KW-1185">Reference proteome</keyword>
<feature type="signal peptide" evidence="2">
    <location>
        <begin position="1"/>
        <end position="21"/>
    </location>
</feature>
<feature type="chain" id="PRO_5043129789" evidence="2">
    <location>
        <begin position="22"/>
        <end position="100"/>
    </location>
</feature>
<dbReference type="RefSeq" id="WP_075067228.1">
    <property type="nucleotide sequence ID" value="NZ_LKAJ02000002.1"/>
</dbReference>
<organism evidence="3">
    <name type="scientific">Candidatus Berkiella aquae</name>
    <dbReference type="NCBI Taxonomy" id="295108"/>
    <lineage>
        <taxon>Bacteria</taxon>
        <taxon>Pseudomonadati</taxon>
        <taxon>Pseudomonadota</taxon>
        <taxon>Gammaproteobacteria</taxon>
        <taxon>Candidatus Berkiellales</taxon>
        <taxon>Candidatus Berkiellaceae</taxon>
        <taxon>Candidatus Berkiella</taxon>
    </lineage>
</organism>
<gene>
    <name evidence="4" type="ORF">HT99x_015250</name>
    <name evidence="3" type="ORF">HT99x_02626</name>
</gene>
<reference evidence="3" key="1">
    <citation type="submission" date="2015-09" db="EMBL/GenBank/DDBJ databases">
        <title>Draft Genome Sequences of Two Novel Amoeba-resistant Intranuclear Bacteria, Candidatus Berkiella cookevillensis and Candidatus Berkiella aquae.</title>
        <authorList>
            <person name="Mehari Y.T."/>
            <person name="Arivett B.A."/>
            <person name="Farone A.L."/>
            <person name="Gunderson J.H."/>
            <person name="Farone M.B."/>
        </authorList>
    </citation>
    <scope>NUCLEOTIDE SEQUENCE [LARGE SCALE GENOMIC DNA]</scope>
    <source>
        <strain evidence="3">HT99</strain>
    </source>
</reference>
<sequence length="100" mass="11368">MKFISSLTVILGVSFSFAVEANDCDLMRPDNPTESVPATVYHSPFTDYKGFKKLKVKSWREVNDKAVQSGHNMGNMKNMNMNEGTTEKKLNEVDHSRMQH</sequence>
<proteinExistence type="predicted"/>
<feature type="compositionally biased region" description="Basic and acidic residues" evidence="1">
    <location>
        <begin position="85"/>
        <end position="100"/>
    </location>
</feature>
<reference evidence="4" key="2">
    <citation type="journal article" date="2016" name="Genome Announc.">
        <title>Draft Genome Sequences of Two Novel Amoeba-Resistant Intranuclear Bacteria, 'Candidatus Berkiella cookevillensis' and 'Candidatus Berkiella aquae'.</title>
        <authorList>
            <person name="Mehari Y.T."/>
            <person name="Arivett B.A."/>
            <person name="Farone A.L."/>
            <person name="Gunderson J.H."/>
            <person name="Farone M.B."/>
        </authorList>
    </citation>
    <scope>NUCLEOTIDE SEQUENCE</scope>
    <source>
        <strain evidence="4">HT99</strain>
    </source>
</reference>
<reference evidence="4" key="3">
    <citation type="submission" date="2021-06" db="EMBL/GenBank/DDBJ databases">
        <title>Genomic Description and Analysis of Intracellular Bacteria, Candidatus Berkiella cookevillensis and Candidatus Berkiella aquae.</title>
        <authorList>
            <person name="Kidane D.T."/>
            <person name="Mehari Y.T."/>
            <person name="Rice F.C."/>
            <person name="Arivett B.A."/>
            <person name="Farone A.L."/>
            <person name="Berk S.G."/>
            <person name="Farone M.B."/>
        </authorList>
    </citation>
    <scope>NUCLEOTIDE SEQUENCE</scope>
    <source>
        <strain evidence="4">HT99</strain>
    </source>
</reference>
<accession>A0A0Q9YS05</accession>
<feature type="region of interest" description="Disordered" evidence="1">
    <location>
        <begin position="66"/>
        <end position="100"/>
    </location>
</feature>
<dbReference type="STRING" id="295108.HT99x_02626"/>
<protein>
    <submittedName>
        <fullName evidence="3">Uncharacterized protein</fullName>
    </submittedName>
</protein>
<name>A0A0Q9YS05_9GAMM</name>
<evidence type="ECO:0000313" key="3">
    <source>
        <dbReference type="EMBL" id="KRG20234.1"/>
    </source>
</evidence>
<dbReference type="EMBL" id="LKAJ01000014">
    <property type="protein sequence ID" value="KRG20234.1"/>
    <property type="molecule type" value="Genomic_DNA"/>
</dbReference>
<keyword evidence="2" id="KW-0732">Signal</keyword>
<evidence type="ECO:0000313" key="4">
    <source>
        <dbReference type="EMBL" id="MCS5712794.1"/>
    </source>
</evidence>
<comment type="caution">
    <text evidence="3">The sequence shown here is derived from an EMBL/GenBank/DDBJ whole genome shotgun (WGS) entry which is preliminary data.</text>
</comment>